<dbReference type="Gene3D" id="1.10.287.950">
    <property type="entry name" value="Methyl-accepting chemotaxis protein"/>
    <property type="match status" value="1"/>
</dbReference>
<dbReference type="PANTHER" id="PTHR32089:SF112">
    <property type="entry name" value="LYSOZYME-LIKE PROTEIN-RELATED"/>
    <property type="match status" value="1"/>
</dbReference>
<keyword evidence="8" id="KW-1185">Reference proteome</keyword>
<evidence type="ECO:0000259" key="6">
    <source>
        <dbReference type="PROSITE" id="PS50885"/>
    </source>
</evidence>
<protein>
    <submittedName>
        <fullName evidence="7">Methyl-accepting chemotaxis protein</fullName>
    </submittedName>
</protein>
<evidence type="ECO:0000259" key="5">
    <source>
        <dbReference type="PROSITE" id="PS50111"/>
    </source>
</evidence>
<evidence type="ECO:0000256" key="4">
    <source>
        <dbReference type="SAM" id="Phobius"/>
    </source>
</evidence>
<keyword evidence="1 3" id="KW-0807">Transducer</keyword>
<dbReference type="InterPro" id="IPR003660">
    <property type="entry name" value="HAMP_dom"/>
</dbReference>
<evidence type="ECO:0000256" key="2">
    <source>
        <dbReference type="ARBA" id="ARBA00029447"/>
    </source>
</evidence>
<evidence type="ECO:0000256" key="1">
    <source>
        <dbReference type="ARBA" id="ARBA00023224"/>
    </source>
</evidence>
<dbReference type="PROSITE" id="PS50111">
    <property type="entry name" value="CHEMOTAXIS_TRANSDUC_2"/>
    <property type="match status" value="1"/>
</dbReference>
<dbReference type="SMART" id="SM00283">
    <property type="entry name" value="MA"/>
    <property type="match status" value="1"/>
</dbReference>
<accession>A0A1M6GPJ3</accession>
<evidence type="ECO:0000256" key="3">
    <source>
        <dbReference type="PROSITE-ProRule" id="PRU00284"/>
    </source>
</evidence>
<dbReference type="STRING" id="1121131.SAMN02745229_04120"/>
<name>A0A1M6GPJ3_BUTFI</name>
<dbReference type="GO" id="GO:0016020">
    <property type="term" value="C:membrane"/>
    <property type="evidence" value="ECO:0007669"/>
    <property type="project" value="InterPro"/>
</dbReference>
<dbReference type="GeneID" id="89510298"/>
<feature type="transmembrane region" description="Helical" evidence="4">
    <location>
        <begin position="45"/>
        <end position="67"/>
    </location>
</feature>
<keyword evidence="4" id="KW-0472">Membrane</keyword>
<feature type="transmembrane region" description="Helical" evidence="4">
    <location>
        <begin position="12"/>
        <end position="39"/>
    </location>
</feature>
<dbReference type="PANTHER" id="PTHR32089">
    <property type="entry name" value="METHYL-ACCEPTING CHEMOTAXIS PROTEIN MCPB"/>
    <property type="match status" value="1"/>
</dbReference>
<dbReference type="PROSITE" id="PS50885">
    <property type="entry name" value="HAMP"/>
    <property type="match status" value="1"/>
</dbReference>
<dbReference type="EMBL" id="FQXK01000070">
    <property type="protein sequence ID" value="SHJ11854.1"/>
    <property type="molecule type" value="Genomic_DNA"/>
</dbReference>
<evidence type="ECO:0000313" key="8">
    <source>
        <dbReference type="Proteomes" id="UP000184278"/>
    </source>
</evidence>
<dbReference type="SUPFAM" id="SSF58104">
    <property type="entry name" value="Methyl-accepting chemotaxis protein (MCP) signaling domain"/>
    <property type="match status" value="1"/>
</dbReference>
<dbReference type="Proteomes" id="UP000184278">
    <property type="component" value="Unassembled WGS sequence"/>
</dbReference>
<dbReference type="InterPro" id="IPR004089">
    <property type="entry name" value="MCPsignal_dom"/>
</dbReference>
<dbReference type="OrthoDB" id="9760371at2"/>
<sequence>MDQKKVNYVSSIFFKIIMIAVMSVCNAALVTSILVAGHLSGPGEVALTFLKGTLLAAAINSAFVSYFGRKMMKPLKDLTENVNVMSTLDLRKAENQDALSARQDEVGLISAGVEELRVNLVEIIRRLDNVSVNMKTSAGEIHTRTDQVATATDENSATAEQLAASMEETSATIEDVLGKITTMNSEMEEIYSKTVDGKNLAMEISSKSNQIAGETKENADETNRIYNRVKEAADLAMEKSRSVDEINNLTQAITAIASQTNLLSLNASIEAARAGEVGKGFAVVAGEIGQLATQSQDSVARITEAVQLVKDSVGDLQKCLKEVLTFVDEKVVSDYQKFLDACEAYEDQANRMNVTMDTVAHSINDFKIASNDMNVAMDSINSVARQSAEDVVAIADKSTETVSALDEARTQIRQNVADADSLEELVKKFTI</sequence>
<reference evidence="8" key="1">
    <citation type="submission" date="2016-11" db="EMBL/GenBank/DDBJ databases">
        <authorList>
            <person name="Varghese N."/>
            <person name="Submissions S."/>
        </authorList>
    </citation>
    <scope>NUCLEOTIDE SEQUENCE [LARGE SCALE GENOMIC DNA]</scope>
    <source>
        <strain evidence="8">DSM 3071</strain>
    </source>
</reference>
<gene>
    <name evidence="7" type="ORF">SAMN02745229_04120</name>
</gene>
<evidence type="ECO:0000313" key="7">
    <source>
        <dbReference type="EMBL" id="SHJ11854.1"/>
    </source>
</evidence>
<comment type="similarity">
    <text evidence="2">Belongs to the methyl-accepting chemotaxis (MCP) protein family.</text>
</comment>
<keyword evidence="4" id="KW-0812">Transmembrane</keyword>
<feature type="domain" description="Methyl-accepting transducer" evidence="5">
    <location>
        <begin position="144"/>
        <end position="381"/>
    </location>
</feature>
<dbReference type="AlphaFoldDB" id="A0A1M6GPJ3"/>
<dbReference type="GO" id="GO:0007165">
    <property type="term" value="P:signal transduction"/>
    <property type="evidence" value="ECO:0007669"/>
    <property type="project" value="UniProtKB-KW"/>
</dbReference>
<keyword evidence="4" id="KW-1133">Transmembrane helix</keyword>
<feature type="domain" description="HAMP" evidence="6">
    <location>
        <begin position="69"/>
        <end position="125"/>
    </location>
</feature>
<organism evidence="7 8">
    <name type="scientific">Butyrivibrio fibrisolvens DSM 3071</name>
    <dbReference type="NCBI Taxonomy" id="1121131"/>
    <lineage>
        <taxon>Bacteria</taxon>
        <taxon>Bacillati</taxon>
        <taxon>Bacillota</taxon>
        <taxon>Clostridia</taxon>
        <taxon>Lachnospirales</taxon>
        <taxon>Lachnospiraceae</taxon>
        <taxon>Butyrivibrio</taxon>
    </lineage>
</organism>
<dbReference type="Pfam" id="PF00015">
    <property type="entry name" value="MCPsignal"/>
    <property type="match status" value="1"/>
</dbReference>
<dbReference type="RefSeq" id="WP_073390561.1">
    <property type="nucleotide sequence ID" value="NZ_FQXK01000070.1"/>
</dbReference>
<proteinExistence type="inferred from homology"/>